<dbReference type="Proteomes" id="UP000654345">
    <property type="component" value="Unassembled WGS sequence"/>
</dbReference>
<organism evidence="1 2">
    <name type="scientific">Ktedonobacter robiniae</name>
    <dbReference type="NCBI Taxonomy" id="2778365"/>
    <lineage>
        <taxon>Bacteria</taxon>
        <taxon>Bacillati</taxon>
        <taxon>Chloroflexota</taxon>
        <taxon>Ktedonobacteria</taxon>
        <taxon>Ktedonobacterales</taxon>
        <taxon>Ktedonobacteraceae</taxon>
        <taxon>Ktedonobacter</taxon>
    </lineage>
</organism>
<evidence type="ECO:0008006" key="3">
    <source>
        <dbReference type="Google" id="ProtNLM"/>
    </source>
</evidence>
<dbReference type="InterPro" id="IPR027417">
    <property type="entry name" value="P-loop_NTPase"/>
</dbReference>
<sequence length="219" mass="24691">MSTSQRRQEPQQRWRVLLIGGSSGTGKSSIARQLAAQLAISWLQVDDLRLALQNSRISFPKQAHTDALYFFTRPGIWRGSPEALSQALIAVGETLRPALEIVIANHIEIDAPLILEGDGILPSLLENPLMHQYKSRGRLQAVFLQEPDEKQLSINITQRGRGTAGMSEEELRTEARAKWLYGQWLAHEAMRWSLPVLEPQPWETLGARILGTCYEWEEG</sequence>
<gene>
    <name evidence="1" type="ORF">KSB_91200</name>
</gene>
<evidence type="ECO:0000313" key="1">
    <source>
        <dbReference type="EMBL" id="GHO60645.1"/>
    </source>
</evidence>
<reference evidence="1 2" key="1">
    <citation type="journal article" date="2021" name="Int. J. Syst. Evol. Microbiol.">
        <title>Reticulibacter mediterranei gen. nov., sp. nov., within the new family Reticulibacteraceae fam. nov., and Ktedonospora formicarum gen. nov., sp. nov., Ktedonobacter robiniae sp. nov., Dictyobacter formicarum sp. nov. and Dictyobacter arantiisoli sp. nov., belonging to the class Ktedonobacteria.</title>
        <authorList>
            <person name="Yabe S."/>
            <person name="Zheng Y."/>
            <person name="Wang C.M."/>
            <person name="Sakai Y."/>
            <person name="Abe K."/>
            <person name="Yokota A."/>
            <person name="Donadio S."/>
            <person name="Cavaletti L."/>
            <person name="Monciardini P."/>
        </authorList>
    </citation>
    <scope>NUCLEOTIDE SEQUENCE [LARGE SCALE GENOMIC DNA]</scope>
    <source>
        <strain evidence="1 2">SOSP1-30</strain>
    </source>
</reference>
<keyword evidence="2" id="KW-1185">Reference proteome</keyword>
<dbReference type="Gene3D" id="3.40.50.300">
    <property type="entry name" value="P-loop containing nucleotide triphosphate hydrolases"/>
    <property type="match status" value="1"/>
</dbReference>
<dbReference type="RefSeq" id="WP_201376719.1">
    <property type="nucleotide sequence ID" value="NZ_BNJG01000006.1"/>
</dbReference>
<evidence type="ECO:0000313" key="2">
    <source>
        <dbReference type="Proteomes" id="UP000654345"/>
    </source>
</evidence>
<proteinExistence type="predicted"/>
<comment type="caution">
    <text evidence="1">The sequence shown here is derived from an EMBL/GenBank/DDBJ whole genome shotgun (WGS) entry which is preliminary data.</text>
</comment>
<accession>A0ABQ3V725</accession>
<name>A0ABQ3V725_9CHLR</name>
<dbReference type="SUPFAM" id="SSF52540">
    <property type="entry name" value="P-loop containing nucleoside triphosphate hydrolases"/>
    <property type="match status" value="1"/>
</dbReference>
<protein>
    <recommendedName>
        <fullName evidence="3">UDP-N-acetylglucosamine kinase</fullName>
    </recommendedName>
</protein>
<dbReference type="EMBL" id="BNJG01000006">
    <property type="protein sequence ID" value="GHO60645.1"/>
    <property type="molecule type" value="Genomic_DNA"/>
</dbReference>